<accession>A0ABZ1EK25</accession>
<sequence length="118" mass="13473">MTGGYGDHLRRGSVPRSITTGPPAPDQVRRFRFRRTRIGRRGLDEDQVYAFVRAVIDDLTAREAAEASLRDENARLKRALRDWKSSVARSAARRVNAGRWTEPEQRRLPVDKLSCRLG</sequence>
<evidence type="ECO:0000313" key="2">
    <source>
        <dbReference type="EMBL" id="WSA34593.1"/>
    </source>
</evidence>
<dbReference type="InterPro" id="IPR019933">
    <property type="entry name" value="DivIVA_domain"/>
</dbReference>
<dbReference type="Proteomes" id="UP001334804">
    <property type="component" value="Chromosome"/>
</dbReference>
<dbReference type="Gene3D" id="6.10.250.660">
    <property type="match status" value="1"/>
</dbReference>
<protein>
    <submittedName>
        <fullName evidence="2">DivIVA domain-containing protein</fullName>
    </submittedName>
</protein>
<dbReference type="EMBL" id="CP109071">
    <property type="protein sequence ID" value="WSA34593.1"/>
    <property type="molecule type" value="Genomic_DNA"/>
</dbReference>
<evidence type="ECO:0000313" key="3">
    <source>
        <dbReference type="Proteomes" id="UP001334804"/>
    </source>
</evidence>
<feature type="region of interest" description="Disordered" evidence="1">
    <location>
        <begin position="1"/>
        <end position="27"/>
    </location>
</feature>
<evidence type="ECO:0000256" key="1">
    <source>
        <dbReference type="SAM" id="MobiDB-lite"/>
    </source>
</evidence>
<proteinExistence type="predicted"/>
<dbReference type="RefSeq" id="WP_326564595.1">
    <property type="nucleotide sequence ID" value="NZ_CP109071.1"/>
</dbReference>
<reference evidence="2 3" key="1">
    <citation type="submission" date="2022-10" db="EMBL/GenBank/DDBJ databases">
        <title>The complete genomes of actinobacterial strains from the NBC collection.</title>
        <authorList>
            <person name="Joergensen T.S."/>
            <person name="Alvarez Arevalo M."/>
            <person name="Sterndorff E.B."/>
            <person name="Faurdal D."/>
            <person name="Vuksanovic O."/>
            <person name="Mourched A.-S."/>
            <person name="Charusanti P."/>
            <person name="Shaw S."/>
            <person name="Blin K."/>
            <person name="Weber T."/>
        </authorList>
    </citation>
    <scope>NUCLEOTIDE SEQUENCE [LARGE SCALE GENOMIC DNA]</scope>
    <source>
        <strain evidence="2 3">NBC 01809</strain>
    </source>
</reference>
<name>A0ABZ1EK25_9ACTN</name>
<keyword evidence="3" id="KW-1185">Reference proteome</keyword>
<gene>
    <name evidence="2" type="ORF">OIE14_11365</name>
</gene>
<organism evidence="2 3">
    <name type="scientific">Micromonospora peucetia</name>
    <dbReference type="NCBI Taxonomy" id="47871"/>
    <lineage>
        <taxon>Bacteria</taxon>
        <taxon>Bacillati</taxon>
        <taxon>Actinomycetota</taxon>
        <taxon>Actinomycetes</taxon>
        <taxon>Micromonosporales</taxon>
        <taxon>Micromonosporaceae</taxon>
        <taxon>Micromonospora</taxon>
    </lineage>
</organism>
<dbReference type="NCBIfam" id="TIGR03544">
    <property type="entry name" value="DivI1A_domain"/>
    <property type="match status" value="1"/>
</dbReference>